<dbReference type="GO" id="GO:0033745">
    <property type="term" value="F:L-methionine-(R)-S-oxide reductase activity"/>
    <property type="evidence" value="ECO:0007669"/>
    <property type="project" value="UniProtKB-EC"/>
</dbReference>
<protein>
    <recommendedName>
        <fullName evidence="5">peptide-methionine (R)-S-oxide reductase</fullName>
        <ecNumber evidence="5">1.8.4.12</ecNumber>
    </recommendedName>
</protein>
<dbReference type="PANTHER" id="PTHR46755:SF5">
    <property type="entry name" value="METHIONINE-R-SULFOXIDE REDUCTASE B1"/>
    <property type="match status" value="1"/>
</dbReference>
<keyword evidence="13" id="KW-0206">Cytoskeleton</keyword>
<keyword evidence="12" id="KW-0560">Oxidoreductase</keyword>
<accession>A0A914AK33</accession>
<evidence type="ECO:0000313" key="17">
    <source>
        <dbReference type="EnsemblMetazoa" id="XP_038064340.1"/>
    </source>
</evidence>
<dbReference type="EnsemblMetazoa" id="XM_038208412.1">
    <property type="protein sequence ID" value="XP_038064340.1"/>
    <property type="gene ID" value="LOC119734834"/>
</dbReference>
<keyword evidence="9" id="KW-0862">Zinc</keyword>
<sequence>MSFCSWGGEKYQNHFDAGIYVCSQCGHELFNSVSKFKHSSPWPAFTDTVHPDSVSKRPEGSHAYKVSCSKCDNGLGHEFLKDGPDGNSRFCIFSSALEFKKGKKEKKGDVKH</sequence>
<dbReference type="GO" id="GO:0046872">
    <property type="term" value="F:metal ion binding"/>
    <property type="evidence" value="ECO:0007669"/>
    <property type="project" value="UniProtKB-KW"/>
</dbReference>
<dbReference type="PANTHER" id="PTHR46755">
    <property type="entry name" value="METHIONINE-R-SULFOXIDE REDUCTASE B1"/>
    <property type="match status" value="1"/>
</dbReference>
<dbReference type="InterPro" id="IPR011057">
    <property type="entry name" value="Mss4-like_sf"/>
</dbReference>
<evidence type="ECO:0000313" key="18">
    <source>
        <dbReference type="Proteomes" id="UP000887568"/>
    </source>
</evidence>
<evidence type="ECO:0000256" key="13">
    <source>
        <dbReference type="ARBA" id="ARBA00023212"/>
    </source>
</evidence>
<dbReference type="GO" id="GO:0030091">
    <property type="term" value="P:protein repair"/>
    <property type="evidence" value="ECO:0007669"/>
    <property type="project" value="TreeGrafter"/>
</dbReference>
<keyword evidence="18" id="KW-1185">Reference proteome</keyword>
<evidence type="ECO:0000256" key="6">
    <source>
        <dbReference type="ARBA" id="ARBA00022490"/>
    </source>
</evidence>
<evidence type="ECO:0000256" key="7">
    <source>
        <dbReference type="ARBA" id="ARBA00022588"/>
    </source>
</evidence>
<dbReference type="InterPro" id="IPR002579">
    <property type="entry name" value="Met_Sox_Rdtase_MsrB_dom"/>
</dbReference>
<dbReference type="Pfam" id="PF01641">
    <property type="entry name" value="SelR"/>
    <property type="match status" value="1"/>
</dbReference>
<evidence type="ECO:0000256" key="1">
    <source>
        <dbReference type="ARBA" id="ARBA00001947"/>
    </source>
</evidence>
<dbReference type="GO" id="GO:0005634">
    <property type="term" value="C:nucleus"/>
    <property type="evidence" value="ECO:0007669"/>
    <property type="project" value="UniProtKB-SubCell"/>
</dbReference>
<dbReference type="RefSeq" id="XP_038064340.1">
    <property type="nucleotide sequence ID" value="XM_038208412.1"/>
</dbReference>
<evidence type="ECO:0000256" key="8">
    <source>
        <dbReference type="ARBA" id="ARBA00022723"/>
    </source>
</evidence>
<comment type="similarity">
    <text evidence="4">Belongs to the MsrB Met sulfoxide reductase family.</text>
</comment>
<reference evidence="17" key="1">
    <citation type="submission" date="2022-11" db="UniProtKB">
        <authorList>
            <consortium name="EnsemblMetazoa"/>
        </authorList>
    </citation>
    <scope>IDENTIFICATION</scope>
</reference>
<evidence type="ECO:0000256" key="14">
    <source>
        <dbReference type="ARBA" id="ARBA00023242"/>
    </source>
</evidence>
<evidence type="ECO:0000256" key="15">
    <source>
        <dbReference type="ARBA" id="ARBA00046083"/>
    </source>
</evidence>
<dbReference type="InterPro" id="IPR052150">
    <property type="entry name" value="MsrB_Met_sulfoxide_reductase"/>
</dbReference>
<keyword evidence="10" id="KW-0391">Immunity</keyword>
<evidence type="ECO:0000256" key="9">
    <source>
        <dbReference type="ARBA" id="ARBA00022833"/>
    </source>
</evidence>
<comment type="cofactor">
    <cofactor evidence="1">
        <name>Zn(2+)</name>
        <dbReference type="ChEBI" id="CHEBI:29105"/>
    </cofactor>
</comment>
<organism evidence="17 18">
    <name type="scientific">Patiria miniata</name>
    <name type="common">Bat star</name>
    <name type="synonym">Asterina miniata</name>
    <dbReference type="NCBI Taxonomy" id="46514"/>
    <lineage>
        <taxon>Eukaryota</taxon>
        <taxon>Metazoa</taxon>
        <taxon>Echinodermata</taxon>
        <taxon>Eleutherozoa</taxon>
        <taxon>Asterozoa</taxon>
        <taxon>Asteroidea</taxon>
        <taxon>Valvatacea</taxon>
        <taxon>Valvatida</taxon>
        <taxon>Asterinidae</taxon>
        <taxon>Patiria</taxon>
    </lineage>
</organism>
<keyword evidence="7" id="KW-0399">Innate immunity</keyword>
<evidence type="ECO:0000256" key="11">
    <source>
        <dbReference type="ARBA" id="ARBA00022933"/>
    </source>
</evidence>
<dbReference type="GO" id="GO:0033743">
    <property type="term" value="F:peptide-methionine (R)-S-oxide reductase activity"/>
    <property type="evidence" value="ECO:0007669"/>
    <property type="project" value="UniProtKB-EC"/>
</dbReference>
<evidence type="ECO:0000256" key="10">
    <source>
        <dbReference type="ARBA" id="ARBA00022859"/>
    </source>
</evidence>
<evidence type="ECO:0000256" key="16">
    <source>
        <dbReference type="ARBA" id="ARBA00048488"/>
    </source>
</evidence>
<dbReference type="PROSITE" id="PS51790">
    <property type="entry name" value="MSRB"/>
    <property type="match status" value="1"/>
</dbReference>
<dbReference type="GO" id="GO:0005737">
    <property type="term" value="C:cytoplasm"/>
    <property type="evidence" value="ECO:0007669"/>
    <property type="project" value="UniProtKB-ARBA"/>
</dbReference>
<comment type="subcellular location">
    <subcellularLocation>
        <location evidence="3">Cytoplasm</location>
        <location evidence="3">Cytoskeleton</location>
    </subcellularLocation>
    <subcellularLocation>
        <location evidence="2">Nucleus</location>
    </subcellularLocation>
</comment>
<keyword evidence="11" id="KW-0712">Selenocysteine</keyword>
<dbReference type="Gene3D" id="2.170.150.20">
    <property type="entry name" value="Peptide methionine sulfoxide reductase"/>
    <property type="match status" value="1"/>
</dbReference>
<evidence type="ECO:0000256" key="3">
    <source>
        <dbReference type="ARBA" id="ARBA00004245"/>
    </source>
</evidence>
<dbReference type="SUPFAM" id="SSF51316">
    <property type="entry name" value="Mss4-like"/>
    <property type="match status" value="1"/>
</dbReference>
<dbReference type="GeneID" id="119734834"/>
<evidence type="ECO:0000256" key="2">
    <source>
        <dbReference type="ARBA" id="ARBA00004123"/>
    </source>
</evidence>
<evidence type="ECO:0000256" key="5">
    <source>
        <dbReference type="ARBA" id="ARBA00012499"/>
    </source>
</evidence>
<comment type="function">
    <text evidence="15">Methionine-sulfoxide reductase that specifically reduces methionine (R)-sulfoxide back to methionine. While in many cases, methionine oxidation is the result of random oxidation following oxidative stress, methionine oxidation is also a post-translational modification that takes place on specific residue. Acts as a regulator of actin assembly by reducing methionine (R)-sulfoxide mediated by MICALs (MICAL1, MICAL2 or MICAL3) on actin, thereby promoting filament repolymerization. Plays a role in innate immunity by reducing oxidized actin, leading to actin repolymerization in macrophages.</text>
</comment>
<proteinExistence type="inferred from homology"/>
<keyword evidence="6" id="KW-0963">Cytoplasm</keyword>
<dbReference type="GO" id="GO:0045087">
    <property type="term" value="P:innate immune response"/>
    <property type="evidence" value="ECO:0007669"/>
    <property type="project" value="UniProtKB-KW"/>
</dbReference>
<name>A0A914AK33_PATMI</name>
<dbReference type="OrthoDB" id="44061at2759"/>
<evidence type="ECO:0000256" key="12">
    <source>
        <dbReference type="ARBA" id="ARBA00023002"/>
    </source>
</evidence>
<keyword evidence="8" id="KW-0479">Metal-binding</keyword>
<dbReference type="AlphaFoldDB" id="A0A914AK33"/>
<keyword evidence="14" id="KW-0539">Nucleus</keyword>
<dbReference type="Proteomes" id="UP000887568">
    <property type="component" value="Unplaced"/>
</dbReference>
<dbReference type="EC" id="1.8.4.12" evidence="5"/>
<comment type="catalytic activity">
    <reaction evidence="16">
        <text>L-methionyl-[protein] + [thioredoxin]-disulfide + H2O = L-methionyl-(R)-S-oxide-[protein] + [thioredoxin]-dithiol</text>
        <dbReference type="Rhea" id="RHEA:24164"/>
        <dbReference type="Rhea" id="RHEA-COMP:10698"/>
        <dbReference type="Rhea" id="RHEA-COMP:10700"/>
        <dbReference type="Rhea" id="RHEA-COMP:12313"/>
        <dbReference type="Rhea" id="RHEA-COMP:12314"/>
        <dbReference type="ChEBI" id="CHEBI:15377"/>
        <dbReference type="ChEBI" id="CHEBI:16044"/>
        <dbReference type="ChEBI" id="CHEBI:29950"/>
        <dbReference type="ChEBI" id="CHEBI:45764"/>
        <dbReference type="ChEBI" id="CHEBI:50058"/>
        <dbReference type="EC" id="1.8.4.12"/>
    </reaction>
</comment>
<evidence type="ECO:0000256" key="4">
    <source>
        <dbReference type="ARBA" id="ARBA00007174"/>
    </source>
</evidence>
<dbReference type="GO" id="GO:0005856">
    <property type="term" value="C:cytoskeleton"/>
    <property type="evidence" value="ECO:0007669"/>
    <property type="project" value="UniProtKB-SubCell"/>
</dbReference>